<gene>
    <name evidence="2" type="ordered locus">Sbal_0623</name>
</gene>
<dbReference type="InterPro" id="IPR036291">
    <property type="entry name" value="NAD(P)-bd_dom_sf"/>
</dbReference>
<accession>A3D089</accession>
<dbReference type="EMBL" id="CP000563">
    <property type="protein sequence ID" value="ABN60152.1"/>
    <property type="molecule type" value="Genomic_DNA"/>
</dbReference>
<evidence type="ECO:0000313" key="2">
    <source>
        <dbReference type="EMBL" id="ABN60152.1"/>
    </source>
</evidence>
<feature type="domain" description="NAD(P)-binding" evidence="1">
    <location>
        <begin position="8"/>
        <end position="192"/>
    </location>
</feature>
<dbReference type="CDD" id="cd05243">
    <property type="entry name" value="SDR_a5"/>
    <property type="match status" value="1"/>
</dbReference>
<dbReference type="PANTHER" id="PTHR15020:SF50">
    <property type="entry name" value="UPF0659 PROTEIN YMR090W"/>
    <property type="match status" value="1"/>
</dbReference>
<dbReference type="RefSeq" id="WP_011845771.1">
    <property type="nucleotide sequence ID" value="NC_009052.1"/>
</dbReference>
<dbReference type="STRING" id="325240.Sbal_0623"/>
<sequence>MSKVFIVGAAGNVGRRLTQQLAQRGHTLMAMHRHPDQADAIQAAGGVSVLGDITQISATDLATLMSGNDAIVFSAGAGGKGIQLTNDVDGKGLELAVEAAQLAGIQRFILVSVFPDALRGGSVSASFENYMLVKKHADVHLVSTDLDWVILRPGTLLDEVGTGKVNAAVAIPYGSVSRDDVAATLVELIEQPKVNRIIIELTQGEIPINDAISRLVAQ</sequence>
<keyword evidence="3" id="KW-1185">Reference proteome</keyword>
<proteinExistence type="predicted"/>
<dbReference type="Proteomes" id="UP000001557">
    <property type="component" value="Chromosome"/>
</dbReference>
<dbReference type="SUPFAM" id="SSF51735">
    <property type="entry name" value="NAD(P)-binding Rossmann-fold domains"/>
    <property type="match status" value="1"/>
</dbReference>
<organism evidence="2 3">
    <name type="scientific">Shewanella baltica (strain OS155 / ATCC BAA-1091)</name>
    <dbReference type="NCBI Taxonomy" id="325240"/>
    <lineage>
        <taxon>Bacteria</taxon>
        <taxon>Pseudomonadati</taxon>
        <taxon>Pseudomonadota</taxon>
        <taxon>Gammaproteobacteria</taxon>
        <taxon>Alteromonadales</taxon>
        <taxon>Shewanellaceae</taxon>
        <taxon>Shewanella</taxon>
    </lineage>
</organism>
<dbReference type="Gene3D" id="3.40.50.720">
    <property type="entry name" value="NAD(P)-binding Rossmann-like Domain"/>
    <property type="match status" value="1"/>
</dbReference>
<evidence type="ECO:0000313" key="3">
    <source>
        <dbReference type="Proteomes" id="UP000001557"/>
    </source>
</evidence>
<dbReference type="PANTHER" id="PTHR15020">
    <property type="entry name" value="FLAVIN REDUCTASE-RELATED"/>
    <property type="match status" value="1"/>
</dbReference>
<dbReference type="InterPro" id="IPR016040">
    <property type="entry name" value="NAD(P)-bd_dom"/>
</dbReference>
<protein>
    <submittedName>
        <fullName evidence="2">NAD-dependent epimerase/dehydratase</fullName>
    </submittedName>
</protein>
<reference evidence="2 3" key="1">
    <citation type="submission" date="2007-02" db="EMBL/GenBank/DDBJ databases">
        <title>Complete sequence of chromosome of Shewanella baltica OS155.</title>
        <authorList>
            <consortium name="US DOE Joint Genome Institute"/>
            <person name="Copeland A."/>
            <person name="Lucas S."/>
            <person name="Lapidus A."/>
            <person name="Barry K."/>
            <person name="Detter J.C."/>
            <person name="Glavina del Rio T."/>
            <person name="Hammon N."/>
            <person name="Israni S."/>
            <person name="Dalin E."/>
            <person name="Tice H."/>
            <person name="Pitluck S."/>
            <person name="Sims D.R."/>
            <person name="Brettin T."/>
            <person name="Bruce D."/>
            <person name="Han C."/>
            <person name="Tapia R."/>
            <person name="Brainard J."/>
            <person name="Schmutz J."/>
            <person name="Larimer F."/>
            <person name="Land M."/>
            <person name="Hauser L."/>
            <person name="Kyrpides N."/>
            <person name="Mikhailova N."/>
            <person name="Brettar I."/>
            <person name="Klappenbach J."/>
            <person name="Konstantinidis K."/>
            <person name="Rodrigues J."/>
            <person name="Tiedje J."/>
            <person name="Richardson P."/>
        </authorList>
    </citation>
    <scope>NUCLEOTIDE SEQUENCE [LARGE SCALE GENOMIC DNA]</scope>
    <source>
        <strain evidence="3">OS155 / ATCC BAA-1091</strain>
    </source>
</reference>
<dbReference type="Pfam" id="PF13460">
    <property type="entry name" value="NAD_binding_10"/>
    <property type="match status" value="1"/>
</dbReference>
<dbReference type="AlphaFoldDB" id="A3D089"/>
<evidence type="ECO:0000259" key="1">
    <source>
        <dbReference type="Pfam" id="PF13460"/>
    </source>
</evidence>
<name>A3D089_SHEB5</name>
<dbReference type="OrthoDB" id="9803892at2"/>
<dbReference type="KEGG" id="sbl:Sbal_0623"/>
<dbReference type="HOGENOM" id="CLU_025711_1_1_6"/>